<dbReference type="AlphaFoldDB" id="A0AB40BDM0"/>
<accession>A0AB40BDM0</accession>
<protein>
    <submittedName>
        <fullName evidence="3">Uncharacterized protein LOC120261533</fullName>
    </submittedName>
</protein>
<proteinExistence type="predicted"/>
<dbReference type="Proteomes" id="UP001515500">
    <property type="component" value="Chromosome 5"/>
</dbReference>
<dbReference type="RefSeq" id="XP_039125389.1">
    <property type="nucleotide sequence ID" value="XM_039269455.1"/>
</dbReference>
<sequence length="111" mass="12367">MGSLMAGWNSSFKDQKYVMYQRNKSLTRGEIDAYWKSKKKTEEEHLGELSGSKSNTQESSYEESKGRMQRSSSLPLVEKREILSKYGAKNQMGKSSAKSAVAGGQGVTGRF</sequence>
<feature type="region of interest" description="Disordered" evidence="1">
    <location>
        <begin position="42"/>
        <end position="74"/>
    </location>
</feature>
<dbReference type="GeneID" id="120261533"/>
<dbReference type="PANTHER" id="PTHR33872:SF2">
    <property type="entry name" value="DNA POLYMERASE EPSILON CATALYTIC SUBUNIT A"/>
    <property type="match status" value="1"/>
</dbReference>
<evidence type="ECO:0000313" key="2">
    <source>
        <dbReference type="Proteomes" id="UP001515500"/>
    </source>
</evidence>
<evidence type="ECO:0000256" key="1">
    <source>
        <dbReference type="SAM" id="MobiDB-lite"/>
    </source>
</evidence>
<name>A0AB40BDM0_DIOCR</name>
<keyword evidence="2" id="KW-1185">Reference proteome</keyword>
<evidence type="ECO:0000313" key="3">
    <source>
        <dbReference type="RefSeq" id="XP_039125389.1"/>
    </source>
</evidence>
<reference evidence="3" key="1">
    <citation type="submission" date="2025-08" db="UniProtKB">
        <authorList>
            <consortium name="RefSeq"/>
        </authorList>
    </citation>
    <scope>IDENTIFICATION</scope>
</reference>
<dbReference type="PANTHER" id="PTHR33872">
    <property type="entry name" value="DNA POLYMERASE EPSILON CATALYTIC SUBUNIT A"/>
    <property type="match status" value="1"/>
</dbReference>
<organism evidence="2 3">
    <name type="scientific">Dioscorea cayennensis subsp. rotundata</name>
    <name type="common">White Guinea yam</name>
    <name type="synonym">Dioscorea rotundata</name>
    <dbReference type="NCBI Taxonomy" id="55577"/>
    <lineage>
        <taxon>Eukaryota</taxon>
        <taxon>Viridiplantae</taxon>
        <taxon>Streptophyta</taxon>
        <taxon>Embryophyta</taxon>
        <taxon>Tracheophyta</taxon>
        <taxon>Spermatophyta</taxon>
        <taxon>Magnoliopsida</taxon>
        <taxon>Liliopsida</taxon>
        <taxon>Dioscoreales</taxon>
        <taxon>Dioscoreaceae</taxon>
        <taxon>Dioscorea</taxon>
    </lineage>
</organism>
<feature type="region of interest" description="Disordered" evidence="1">
    <location>
        <begin position="87"/>
        <end position="111"/>
    </location>
</feature>
<gene>
    <name evidence="3" type="primary">LOC120261533</name>
</gene>